<organism evidence="2 3">
    <name type="scientific">Periconia macrospinosa</name>
    <dbReference type="NCBI Taxonomy" id="97972"/>
    <lineage>
        <taxon>Eukaryota</taxon>
        <taxon>Fungi</taxon>
        <taxon>Dikarya</taxon>
        <taxon>Ascomycota</taxon>
        <taxon>Pezizomycotina</taxon>
        <taxon>Dothideomycetes</taxon>
        <taxon>Pleosporomycetidae</taxon>
        <taxon>Pleosporales</taxon>
        <taxon>Massarineae</taxon>
        <taxon>Periconiaceae</taxon>
        <taxon>Periconia</taxon>
    </lineage>
</organism>
<dbReference type="EMBL" id="KZ805603">
    <property type="protein sequence ID" value="PVH93254.1"/>
    <property type="molecule type" value="Genomic_DNA"/>
</dbReference>
<protein>
    <submittedName>
        <fullName evidence="2">Uncharacterized protein</fullName>
    </submittedName>
</protein>
<feature type="compositionally biased region" description="Basic and acidic residues" evidence="1">
    <location>
        <begin position="59"/>
        <end position="72"/>
    </location>
</feature>
<gene>
    <name evidence="2" type="ORF">DM02DRAFT_619397</name>
</gene>
<feature type="region of interest" description="Disordered" evidence="1">
    <location>
        <begin position="1"/>
        <end position="85"/>
    </location>
</feature>
<name>A0A2V1D7M2_9PLEO</name>
<keyword evidence="3" id="KW-1185">Reference proteome</keyword>
<sequence length="85" mass="9814">MDCSGVDRDLCGNRRSFDEMRQPTPRQRPPCRRTFAPPGMEERVQDLEGELSRQQSQIREMHPRDAATDRGSFRCAVPRAAARRL</sequence>
<reference evidence="2 3" key="1">
    <citation type="journal article" date="2018" name="Sci. Rep.">
        <title>Comparative genomics provides insights into the lifestyle and reveals functional heterogeneity of dark septate endophytic fungi.</title>
        <authorList>
            <person name="Knapp D.G."/>
            <person name="Nemeth J.B."/>
            <person name="Barry K."/>
            <person name="Hainaut M."/>
            <person name="Henrissat B."/>
            <person name="Johnson J."/>
            <person name="Kuo A."/>
            <person name="Lim J.H.P."/>
            <person name="Lipzen A."/>
            <person name="Nolan M."/>
            <person name="Ohm R.A."/>
            <person name="Tamas L."/>
            <person name="Grigoriev I.V."/>
            <person name="Spatafora J.W."/>
            <person name="Nagy L.G."/>
            <person name="Kovacs G.M."/>
        </authorList>
    </citation>
    <scope>NUCLEOTIDE SEQUENCE [LARGE SCALE GENOMIC DNA]</scope>
    <source>
        <strain evidence="2 3">DSE2036</strain>
    </source>
</reference>
<evidence type="ECO:0000313" key="2">
    <source>
        <dbReference type="EMBL" id="PVH93254.1"/>
    </source>
</evidence>
<feature type="non-terminal residue" evidence="2">
    <location>
        <position position="85"/>
    </location>
</feature>
<dbReference type="Proteomes" id="UP000244855">
    <property type="component" value="Unassembled WGS sequence"/>
</dbReference>
<accession>A0A2V1D7M2</accession>
<evidence type="ECO:0000313" key="3">
    <source>
        <dbReference type="Proteomes" id="UP000244855"/>
    </source>
</evidence>
<evidence type="ECO:0000256" key="1">
    <source>
        <dbReference type="SAM" id="MobiDB-lite"/>
    </source>
</evidence>
<proteinExistence type="predicted"/>
<dbReference type="AlphaFoldDB" id="A0A2V1D7M2"/>
<feature type="compositionally biased region" description="Basic and acidic residues" evidence="1">
    <location>
        <begin position="1"/>
        <end position="21"/>
    </location>
</feature>